<evidence type="ECO:0000313" key="1">
    <source>
        <dbReference type="EMBL" id="ADF53606.1"/>
    </source>
</evidence>
<dbReference type="KEGG" id="zpr:ZPR_3290"/>
<sequence>MKKQLDQNPGARDILEDRIVELKLPRIQYFLKAM</sequence>
<keyword evidence="2" id="KW-1185">Reference proteome</keyword>
<gene>
    <name evidence="1" type="ordered locus">ZPR_3290</name>
</gene>
<organism evidence="1 2">
    <name type="scientific">Zunongwangia profunda (strain DSM 18752 / CCTCC AB 206139 / SM-A87)</name>
    <name type="common">Wangia profunda</name>
    <dbReference type="NCBI Taxonomy" id="655815"/>
    <lineage>
        <taxon>Bacteria</taxon>
        <taxon>Pseudomonadati</taxon>
        <taxon>Bacteroidota</taxon>
        <taxon>Flavobacteriia</taxon>
        <taxon>Flavobacteriales</taxon>
        <taxon>Flavobacteriaceae</taxon>
        <taxon>Zunongwangia</taxon>
    </lineage>
</organism>
<dbReference type="HOGENOM" id="CLU_3376880_0_0_10"/>
<protein>
    <submittedName>
        <fullName evidence="1">Uncharacterized protein</fullName>
    </submittedName>
</protein>
<reference evidence="1 2" key="1">
    <citation type="journal article" date="2010" name="BMC Genomics">
        <title>The complete genome of Zunongwangia profunda SM-A87 reveals its adaptation to the deep-sea environment and ecological role in sedimentary organic nitrogen degradation.</title>
        <authorList>
            <person name="Qin Q.L."/>
            <person name="Zhang X.Y."/>
            <person name="Wang X.M."/>
            <person name="Liu G.M."/>
            <person name="Chen X.L."/>
            <person name="Xie B.B."/>
            <person name="Dang H.Y."/>
            <person name="Zhou B.C."/>
            <person name="Yu J."/>
            <person name="Zhang Y.Z."/>
        </authorList>
    </citation>
    <scope>NUCLEOTIDE SEQUENCE [LARGE SCALE GENOMIC DNA]</scope>
    <source>
        <strain evidence="2">DSM 18752 / CCTCC AB 206139 / SM-A87</strain>
    </source>
</reference>
<accession>D5BIX3</accession>
<evidence type="ECO:0000313" key="2">
    <source>
        <dbReference type="Proteomes" id="UP000001654"/>
    </source>
</evidence>
<name>D5BIX3_ZUNPS</name>
<dbReference type="AlphaFoldDB" id="D5BIX3"/>
<proteinExistence type="predicted"/>
<dbReference type="Proteomes" id="UP000001654">
    <property type="component" value="Chromosome"/>
</dbReference>
<dbReference type="EMBL" id="CP001650">
    <property type="protein sequence ID" value="ADF53606.1"/>
    <property type="molecule type" value="Genomic_DNA"/>
</dbReference>